<feature type="active site" description="Proton acceptor" evidence="8">
    <location>
        <position position="218"/>
    </location>
</feature>
<dbReference type="GO" id="GO:0008837">
    <property type="term" value="F:diaminopimelate epimerase activity"/>
    <property type="evidence" value="ECO:0007669"/>
    <property type="project" value="UniProtKB-EC"/>
</dbReference>
<keyword evidence="11" id="KW-1185">Reference proteome</keyword>
<evidence type="ECO:0000256" key="5">
    <source>
        <dbReference type="ARBA" id="ARBA00023154"/>
    </source>
</evidence>
<evidence type="ECO:0000256" key="6">
    <source>
        <dbReference type="ARBA" id="ARBA00023235"/>
    </source>
</evidence>
<reference evidence="10 11" key="1">
    <citation type="journal article" date="2021" name="Cell Host Microbe">
        <title>in vivo commensal control of Clostridioides difficile virulence.</title>
        <authorList>
            <person name="Girinathan B.P."/>
            <person name="Dibenedetto N."/>
            <person name="Worley J.N."/>
            <person name="Peltier J."/>
            <person name="Arrieta-Ortiz M.L."/>
            <person name="Rupa Christinal Immanuel S."/>
            <person name="Lavin R."/>
            <person name="Delaney M.L."/>
            <person name="Cummins C."/>
            <person name="Hoffmann M."/>
            <person name="Luo Y."/>
            <person name="Gonzalez-Escalona N."/>
            <person name="Allard M."/>
            <person name="Onderdonk A.B."/>
            <person name="Gerber G.K."/>
            <person name="Sonenshein A.L."/>
            <person name="Baliga N."/>
            <person name="Dupuy B."/>
            <person name="Bry L."/>
        </authorList>
    </citation>
    <scope>NUCLEOTIDE SEQUENCE [LARGE SCALE GENOMIC DNA]</scope>
    <source>
        <strain evidence="10 11">DSM 599</strain>
    </source>
</reference>
<evidence type="ECO:0000256" key="1">
    <source>
        <dbReference type="ARBA" id="ARBA00005196"/>
    </source>
</evidence>
<comment type="caution">
    <text evidence="8">Lacks conserved residue(s) required for the propagation of feature annotation.</text>
</comment>
<gene>
    <name evidence="8 10" type="primary">dapF</name>
    <name evidence="10" type="ORF">K5V21_05215</name>
</gene>
<dbReference type="EMBL" id="JAIKTU010000004">
    <property type="protein sequence ID" value="MBY0754851.1"/>
    <property type="molecule type" value="Genomic_DNA"/>
</dbReference>
<keyword evidence="4 8" id="KW-0028">Amino-acid biosynthesis</keyword>
<feature type="binding site" evidence="8">
    <location>
        <begin position="219"/>
        <end position="220"/>
    </location>
    <ligand>
        <name>substrate</name>
    </ligand>
</feature>
<accession>A0ABS7KVL6</accession>
<dbReference type="EC" id="5.1.1.7" evidence="3 8"/>
<comment type="caution">
    <text evidence="10">The sequence shown here is derived from an EMBL/GenBank/DDBJ whole genome shotgun (WGS) entry which is preliminary data.</text>
</comment>
<evidence type="ECO:0000256" key="4">
    <source>
        <dbReference type="ARBA" id="ARBA00022605"/>
    </source>
</evidence>
<dbReference type="SUPFAM" id="SSF54506">
    <property type="entry name" value="Diaminopimelate epimerase-like"/>
    <property type="match status" value="2"/>
</dbReference>
<evidence type="ECO:0000256" key="7">
    <source>
        <dbReference type="ARBA" id="ARBA00051712"/>
    </source>
</evidence>
<dbReference type="Proteomes" id="UP001299068">
    <property type="component" value="Unassembled WGS sequence"/>
</dbReference>
<evidence type="ECO:0000256" key="8">
    <source>
        <dbReference type="HAMAP-Rule" id="MF_00197"/>
    </source>
</evidence>
<dbReference type="Pfam" id="PF01678">
    <property type="entry name" value="DAP_epimerase"/>
    <property type="match status" value="2"/>
</dbReference>
<protein>
    <recommendedName>
        <fullName evidence="3 8">Diaminopimelate epimerase</fullName>
        <shortName evidence="8">DAP epimerase</shortName>
        <ecNumber evidence="3 8">5.1.1.7</ecNumber>
    </recommendedName>
    <alternativeName>
        <fullName evidence="8">PLP-independent amino acid racemase</fullName>
    </alternativeName>
</protein>
<feature type="binding site" evidence="8">
    <location>
        <position position="11"/>
    </location>
    <ligand>
        <name>substrate</name>
    </ligand>
</feature>
<dbReference type="PROSITE" id="PS01326">
    <property type="entry name" value="DAP_EPIMERASE"/>
    <property type="match status" value="1"/>
</dbReference>
<comment type="function">
    <text evidence="8">Catalyzes the stereoinversion of LL-2,6-diaminopimelate (L,L-DAP) to meso-diaminopimelate (meso-DAP), a precursor of L-lysine and an essential component of the bacterial peptidoglycan.</text>
</comment>
<evidence type="ECO:0000256" key="3">
    <source>
        <dbReference type="ARBA" id="ARBA00013080"/>
    </source>
</evidence>
<feature type="binding site" evidence="8">
    <location>
        <position position="63"/>
    </location>
    <ligand>
        <name>substrate</name>
    </ligand>
</feature>
<feature type="binding site" evidence="8">
    <location>
        <position position="191"/>
    </location>
    <ligand>
        <name>substrate</name>
    </ligand>
</feature>
<keyword evidence="8" id="KW-0963">Cytoplasm</keyword>
<keyword evidence="6 8" id="KW-0413">Isomerase</keyword>
<dbReference type="PANTHER" id="PTHR31689:SF0">
    <property type="entry name" value="DIAMINOPIMELATE EPIMERASE"/>
    <property type="match status" value="1"/>
</dbReference>
<keyword evidence="5 8" id="KW-0457">Lysine biosynthesis</keyword>
<feature type="site" description="Could be important to modulate the pK values of the two catalytic cysteine residues" evidence="8">
    <location>
        <position position="162"/>
    </location>
</feature>
<comment type="subcellular location">
    <subcellularLocation>
        <location evidence="8">Cytoplasm</location>
    </subcellularLocation>
</comment>
<name>A0ABS7KVL6_CLOSR</name>
<comment type="subunit">
    <text evidence="8">Homodimer.</text>
</comment>
<feature type="site" description="Could be important to modulate the pK values of the two catalytic cysteine residues" evidence="8">
    <location>
        <position position="209"/>
    </location>
</feature>
<evidence type="ECO:0000256" key="9">
    <source>
        <dbReference type="PROSITE-ProRule" id="PRU10125"/>
    </source>
</evidence>
<dbReference type="Gene3D" id="3.10.310.10">
    <property type="entry name" value="Diaminopimelate Epimerase, Chain A, domain 1"/>
    <property type="match status" value="2"/>
</dbReference>
<comment type="catalytic activity">
    <reaction evidence="7 8">
        <text>(2S,6S)-2,6-diaminopimelate = meso-2,6-diaminopimelate</text>
        <dbReference type="Rhea" id="RHEA:15393"/>
        <dbReference type="ChEBI" id="CHEBI:57609"/>
        <dbReference type="ChEBI" id="CHEBI:57791"/>
        <dbReference type="EC" id="5.1.1.7"/>
    </reaction>
</comment>
<comment type="similarity">
    <text evidence="2 8">Belongs to the diaminopimelate epimerase family.</text>
</comment>
<comment type="pathway">
    <text evidence="1 8">Amino-acid biosynthesis; L-lysine biosynthesis via DAP pathway; DL-2,6-diaminopimelate from LL-2,6-diaminopimelate: step 1/1.</text>
</comment>
<proteinExistence type="inferred from homology"/>
<dbReference type="HAMAP" id="MF_00197">
    <property type="entry name" value="DAP_epimerase"/>
    <property type="match status" value="1"/>
</dbReference>
<dbReference type="InterPro" id="IPR018510">
    <property type="entry name" value="DAP_epimerase_AS"/>
</dbReference>
<feature type="binding site" evidence="8">
    <location>
        <begin position="73"/>
        <end position="74"/>
    </location>
    <ligand>
        <name>substrate</name>
    </ligand>
</feature>
<dbReference type="NCBIfam" id="TIGR00652">
    <property type="entry name" value="DapF"/>
    <property type="match status" value="1"/>
</dbReference>
<dbReference type="RefSeq" id="WP_221859734.1">
    <property type="nucleotide sequence ID" value="NZ_JAIKTU010000004.1"/>
</dbReference>
<feature type="active site" evidence="9">
    <location>
        <position position="72"/>
    </location>
</feature>
<dbReference type="InterPro" id="IPR001653">
    <property type="entry name" value="DAP_epimerase_DapF"/>
</dbReference>
<dbReference type="PANTHER" id="PTHR31689">
    <property type="entry name" value="DIAMINOPIMELATE EPIMERASE, CHLOROPLASTIC"/>
    <property type="match status" value="1"/>
</dbReference>
<feature type="active site" description="Proton donor" evidence="8">
    <location>
        <position position="72"/>
    </location>
</feature>
<sequence length="272" mass="30018">MKFTKMQGIGNDFIFIEDLDNKFLDNETEIAKKLCNRHFGIGADGLIIVRNSTIADMKMTIINSDGSRANMCGNAIRCFGRYIYDKGYVKDIKFTVETGDGIKGITLILEKDKITGAKVYMGIPSFSGKDIPLSNKKELINEVTNINNKDYKLTSVLVGVPHTIVIKEDKEYDVSEGKFIEKFECFNEGTNVNFVEVINRDHIKVETWERGAGATLACGTGTCASAVVAHKFNLINKKVLASLPGGELIIEVEEDGVYMTGNAEYICVGEAL</sequence>
<evidence type="ECO:0000256" key="2">
    <source>
        <dbReference type="ARBA" id="ARBA00010219"/>
    </source>
</evidence>
<evidence type="ECO:0000313" key="11">
    <source>
        <dbReference type="Proteomes" id="UP001299068"/>
    </source>
</evidence>
<feature type="binding site" evidence="8">
    <location>
        <begin position="209"/>
        <end position="210"/>
    </location>
    <ligand>
        <name>substrate</name>
    </ligand>
</feature>
<organism evidence="10 11">
    <name type="scientific">Clostridium sardiniense</name>
    <name type="common">Clostridium absonum</name>
    <dbReference type="NCBI Taxonomy" id="29369"/>
    <lineage>
        <taxon>Bacteria</taxon>
        <taxon>Bacillati</taxon>
        <taxon>Bacillota</taxon>
        <taxon>Clostridia</taxon>
        <taxon>Eubacteriales</taxon>
        <taxon>Clostridiaceae</taxon>
        <taxon>Clostridium</taxon>
    </lineage>
</organism>
<evidence type="ECO:0000313" key="10">
    <source>
        <dbReference type="EMBL" id="MBY0754851.1"/>
    </source>
</evidence>